<protein>
    <recommendedName>
        <fullName evidence="2">Peptidase S74 domain-containing protein</fullName>
    </recommendedName>
</protein>
<keyword evidence="1" id="KW-0472">Membrane</keyword>
<accession>A0ABQ0DZ13</accession>
<keyword evidence="4" id="KW-1185">Reference proteome</keyword>
<dbReference type="PANTHER" id="PTHR13029:SF21">
    <property type="entry name" value="PEPTIDASE S74 DOMAIN-CONTAINING PROTEIN"/>
    <property type="match status" value="1"/>
</dbReference>
<proteinExistence type="predicted"/>
<evidence type="ECO:0000313" key="4">
    <source>
        <dbReference type="Proteomes" id="UP001628156"/>
    </source>
</evidence>
<dbReference type="PANTHER" id="PTHR13029">
    <property type="match status" value="1"/>
</dbReference>
<dbReference type="Pfam" id="PF13884">
    <property type="entry name" value="Peptidase_S74"/>
    <property type="match status" value="1"/>
</dbReference>
<feature type="domain" description="Peptidase S74" evidence="2">
    <location>
        <begin position="201"/>
        <end position="289"/>
    </location>
</feature>
<evidence type="ECO:0000256" key="1">
    <source>
        <dbReference type="SAM" id="Phobius"/>
    </source>
</evidence>
<evidence type="ECO:0000313" key="3">
    <source>
        <dbReference type="EMBL" id="GAB1227987.1"/>
    </source>
</evidence>
<feature type="transmembrane region" description="Helical" evidence="1">
    <location>
        <begin position="347"/>
        <end position="364"/>
    </location>
</feature>
<dbReference type="EMBL" id="BAAFRS010000367">
    <property type="protein sequence ID" value="GAB1227987.1"/>
    <property type="molecule type" value="Genomic_DNA"/>
</dbReference>
<feature type="transmembrane region" description="Helical" evidence="1">
    <location>
        <begin position="321"/>
        <end position="341"/>
    </location>
</feature>
<dbReference type="InterPro" id="IPR051577">
    <property type="entry name" value="MRF-like"/>
</dbReference>
<comment type="caution">
    <text evidence="3">The sequence shown here is derived from an EMBL/GenBank/DDBJ whole genome shotgun (WGS) entry which is preliminary data.</text>
</comment>
<dbReference type="PROSITE" id="PS51688">
    <property type="entry name" value="ICA"/>
    <property type="match status" value="1"/>
</dbReference>
<gene>
    <name evidence="3" type="ORF">ENUP19_0367G0020</name>
</gene>
<organism evidence="3 4">
    <name type="scientific">Entamoeba nuttalli</name>
    <dbReference type="NCBI Taxonomy" id="412467"/>
    <lineage>
        <taxon>Eukaryota</taxon>
        <taxon>Amoebozoa</taxon>
        <taxon>Evosea</taxon>
        <taxon>Archamoebae</taxon>
        <taxon>Mastigamoebida</taxon>
        <taxon>Entamoebidae</taxon>
        <taxon>Entamoeba</taxon>
    </lineage>
</organism>
<evidence type="ECO:0000259" key="2">
    <source>
        <dbReference type="PROSITE" id="PS51688"/>
    </source>
</evidence>
<dbReference type="Proteomes" id="UP001628156">
    <property type="component" value="Unassembled WGS sequence"/>
</dbReference>
<keyword evidence="1" id="KW-1133">Transmembrane helix</keyword>
<feature type="transmembrane region" description="Helical" evidence="1">
    <location>
        <begin position="426"/>
        <end position="446"/>
    </location>
</feature>
<keyword evidence="1" id="KW-0812">Transmembrane</keyword>
<name>A0ABQ0DZ13_9EUKA</name>
<reference evidence="3 4" key="1">
    <citation type="journal article" date="2019" name="PLoS Negl. Trop. Dis.">
        <title>Whole genome sequencing of Entamoeba nuttalli reveals mammalian host-related molecular signatures and a novel octapeptide-repeat surface protein.</title>
        <authorList>
            <person name="Tanaka M."/>
            <person name="Makiuchi T."/>
            <person name="Komiyama T."/>
            <person name="Shiina T."/>
            <person name="Osaki K."/>
            <person name="Tachibana H."/>
        </authorList>
    </citation>
    <scope>NUCLEOTIDE SEQUENCE [LARGE SCALE GENOMIC DNA]</scope>
    <source>
        <strain evidence="3 4">P19-061405</strain>
    </source>
</reference>
<feature type="transmembrane region" description="Helical" evidence="1">
    <location>
        <begin position="376"/>
        <end position="395"/>
    </location>
</feature>
<sequence>MKNQTKSPSKQRIRYKDWKCNYPGCNEPAKTKYNCTSHVWDAHLKFIYNEFGGVAFKNLENKQFPKEMCEKYIEFVPDEVNIRKRKYPLVTKQSNKKNESPLITSLVSTNSLNNITHSSENQIDTLSPPSESLAGHEISDFNDLPPIIQKTSFPQLSQTPQQLFCSTNIDDFIKVLQVSPSLKQLHIFGAVFAENGFFQRSDSRTKTKIAPIRNALERLLNVTGKMYTYDVANAETYGFIAQELKEQFPDLVHEDESGYLSIDPISLIPFIVESVKELDKEIIPLQNSYTLAVKLLEESNKLLQTINQFTVDFSFSLGPRYITLPSAIIITILSVILSILYPSLPFIWGYFALLSVGLWYSSRSSNVNVNKETTKFGVSGCIVVGIICGSLSFLFGCSIQFIGIYSIVVLIVWTIGQFYGDWLKIFNMFIVISILFSGIMFMLSIIQPGYTCHAGVVDDLIYVNRSPWNCLDPELGFIFENNEIVWLGSKGETLLNPINHQNASIGVVLKCSDFVNFKCGNIYY</sequence>
<dbReference type="InterPro" id="IPR030392">
    <property type="entry name" value="S74_ICA"/>
</dbReference>